<keyword evidence="12" id="KW-1185">Reference proteome</keyword>
<evidence type="ECO:0000256" key="3">
    <source>
        <dbReference type="ARBA" id="ARBA00022618"/>
    </source>
</evidence>
<evidence type="ECO:0000256" key="9">
    <source>
        <dbReference type="SAM" id="MobiDB-lite"/>
    </source>
</evidence>
<evidence type="ECO:0000256" key="7">
    <source>
        <dbReference type="ARBA" id="ARBA00031069"/>
    </source>
</evidence>
<name>A0ABD3QIF8_9STRA</name>
<dbReference type="EMBL" id="JALLPJ020000164">
    <property type="protein sequence ID" value="KAL3800228.1"/>
    <property type="molecule type" value="Genomic_DNA"/>
</dbReference>
<evidence type="ECO:0000313" key="12">
    <source>
        <dbReference type="Proteomes" id="UP001530400"/>
    </source>
</evidence>
<dbReference type="SUPFAM" id="SSF48452">
    <property type="entry name" value="TPR-like"/>
    <property type="match status" value="1"/>
</dbReference>
<reference evidence="11 12" key="1">
    <citation type="submission" date="2024-10" db="EMBL/GenBank/DDBJ databases">
        <title>Updated reference genomes for cyclostephanoid diatoms.</title>
        <authorList>
            <person name="Roberts W.R."/>
            <person name="Alverson A.J."/>
        </authorList>
    </citation>
    <scope>NUCLEOTIDE SEQUENCE [LARGE SCALE GENOMIC DNA]</scope>
    <source>
        <strain evidence="11 12">AJA010-31</strain>
    </source>
</reference>
<dbReference type="Gene3D" id="1.25.40.10">
    <property type="entry name" value="Tetratricopeptide repeat domain"/>
    <property type="match status" value="1"/>
</dbReference>
<dbReference type="Proteomes" id="UP001530400">
    <property type="component" value="Unassembled WGS sequence"/>
</dbReference>
<feature type="compositionally biased region" description="Polar residues" evidence="9">
    <location>
        <begin position="101"/>
        <end position="110"/>
    </location>
</feature>
<evidence type="ECO:0000256" key="8">
    <source>
        <dbReference type="ARBA" id="ARBA00045696"/>
    </source>
</evidence>
<keyword evidence="6" id="KW-0131">Cell cycle</keyword>
<comment type="caution">
    <text evidence="11">The sequence shown here is derived from an EMBL/GenBank/DDBJ whole genome shotgun (WGS) entry which is preliminary data.</text>
</comment>
<evidence type="ECO:0000256" key="1">
    <source>
        <dbReference type="ARBA" id="ARBA00007450"/>
    </source>
</evidence>
<gene>
    <name evidence="11" type="ORF">ACHAWO_013810</name>
</gene>
<evidence type="ECO:0000256" key="2">
    <source>
        <dbReference type="ARBA" id="ARBA00016066"/>
    </source>
</evidence>
<feature type="region of interest" description="Disordered" evidence="9">
    <location>
        <begin position="91"/>
        <end position="114"/>
    </location>
</feature>
<dbReference type="AlphaFoldDB" id="A0ABD3QIF8"/>
<evidence type="ECO:0000256" key="6">
    <source>
        <dbReference type="ARBA" id="ARBA00023306"/>
    </source>
</evidence>
<feature type="domain" description="Anaphase-promoting complex subunit 5" evidence="10">
    <location>
        <begin position="299"/>
        <end position="453"/>
    </location>
</feature>
<comment type="function">
    <text evidence="8">Component of the anaphase promoting complex/cyclosome (APC/C), a cell cycle-regulated E3 ubiquitin ligase that controls progression through mitosis and the G1 phase of the cell cycle. The APC/C complex acts by mediating ubiquitination and subsequent degradation of target proteins: it mainly mediates the formation of 'Lys-11'-linked polyubiquitin chains and, to a lower extent, the formation of 'Lys-48'- and 'Lys-63'-linked polyubiquitin chains. The APC/C complex catalyzes assembly of branched 'Lys-11'-/'Lys-48'-linked branched ubiquitin chains on target proteins.</text>
</comment>
<accession>A0ABD3QIF8</accession>
<keyword evidence="3" id="KW-0132">Cell division</keyword>
<dbReference type="PANTHER" id="PTHR12830">
    <property type="entry name" value="ANAPHASE-PROMOTING COMPLEX SUBUNIT 5"/>
    <property type="match status" value="1"/>
</dbReference>
<evidence type="ECO:0000256" key="5">
    <source>
        <dbReference type="ARBA" id="ARBA00022786"/>
    </source>
</evidence>
<protein>
    <recommendedName>
        <fullName evidence="2">Anaphase-promoting complex subunit 5</fullName>
    </recommendedName>
    <alternativeName>
        <fullName evidence="7">Cyclosome subunit 5</fullName>
    </alternativeName>
</protein>
<dbReference type="Pfam" id="PF12862">
    <property type="entry name" value="ANAPC5"/>
    <property type="match status" value="1"/>
</dbReference>
<keyword evidence="4" id="KW-0498">Mitosis</keyword>
<sequence length="947" mass="103992">MEVLPTPHSIAIGTLIALYSDPYSPLYPNDTAFENDAIGWPSRLSTLIQQLVREEDGYLFSQNDKHNLHIDLNENDVLADLVNLMDDPASAGADHDKPLLSNRNTSQARDTSVKLHTEPLSTLLSRIDRAFHPTFTSKAHTPPSQALLTTLQHATTSIEHLSQLIDQFHSLLEGRGVPHNNNRNKPTPIGLDGDSSFGVYLRKICLGMEELPFEAMSRLWIAFGGFVKDATTCNTTTKATAEEWLPSSSQVESIVKKSCLSINSHDNFFWNDTAKRANCTTDTSGTDLLQTHPETTSLHFLLFYTSLLQQERCATLESLHRYFDYGMIHERKERAERNLAGIITTGSTSATIGHTMPSGPNGGITTSVNNEQQRTAQMIRPTNPNAATQNNNKVYKESNIMQYAAILLAMTYHRFGYKSLALQATQEAIRVAQQSNDEECVLFAQGWLAYIQEDDVSMLRRCRDRAVERGLGSLAAGAALELGRREGYGRVKRQDDLEDEGDGLGVCLAWESIMTAGRSAPVGGRGLMMGGTSASRGGGVQYVTDVDNMTSSEALSILGRQNMAIAGLWDSTGHSSSASLSSIASLNGYNLSPGDAAYAMQRILSSFCSVPCLDPLSMETALKSTTQPRRCIYSTSLNVLKALHGKGSAFDWVQSTTSVLHEWSVRSHDLNIAQMLECILANHAAFPSSPSNAIEASLVSLSRSAHAHLQAGDFSTAKVATRQAMLLAANNSFLIHQGWQLLQLSLIDLEAAISAPSVNPAVERALPPLLECLHLAEKHSMDPLRAVALTTLARVLLNMGRFQRARALLSGDMPLVMQHGHMWFQAEACLTLSKCHLAEARKMESDTPSVTKSTRIKSISSPATLQRTALSQLEKAITLFIKIDDVQRLRQAYYLQAVVYNSIPRMEAKRDEAAQKFSELSARKQTESKTWTVVHELLAGDRSHPNL</sequence>
<dbReference type="InterPro" id="IPR011990">
    <property type="entry name" value="TPR-like_helical_dom_sf"/>
</dbReference>
<keyword evidence="5" id="KW-0833">Ubl conjugation pathway</keyword>
<evidence type="ECO:0000313" key="11">
    <source>
        <dbReference type="EMBL" id="KAL3800228.1"/>
    </source>
</evidence>
<dbReference type="InterPro" id="IPR026000">
    <property type="entry name" value="Apc5_dom"/>
</dbReference>
<evidence type="ECO:0000256" key="4">
    <source>
        <dbReference type="ARBA" id="ARBA00022776"/>
    </source>
</evidence>
<dbReference type="PANTHER" id="PTHR12830:SF9">
    <property type="entry name" value="ANAPHASE-PROMOTING COMPLEX SUBUNIT 5"/>
    <property type="match status" value="1"/>
</dbReference>
<evidence type="ECO:0000259" key="10">
    <source>
        <dbReference type="Pfam" id="PF12862"/>
    </source>
</evidence>
<dbReference type="GO" id="GO:0051301">
    <property type="term" value="P:cell division"/>
    <property type="evidence" value="ECO:0007669"/>
    <property type="project" value="UniProtKB-KW"/>
</dbReference>
<organism evidence="11 12">
    <name type="scientific">Cyclotella atomus</name>
    <dbReference type="NCBI Taxonomy" id="382360"/>
    <lineage>
        <taxon>Eukaryota</taxon>
        <taxon>Sar</taxon>
        <taxon>Stramenopiles</taxon>
        <taxon>Ochrophyta</taxon>
        <taxon>Bacillariophyta</taxon>
        <taxon>Coscinodiscophyceae</taxon>
        <taxon>Thalassiosirophycidae</taxon>
        <taxon>Stephanodiscales</taxon>
        <taxon>Stephanodiscaceae</taxon>
        <taxon>Cyclotella</taxon>
    </lineage>
</organism>
<dbReference type="InterPro" id="IPR037679">
    <property type="entry name" value="Apc5"/>
</dbReference>
<comment type="similarity">
    <text evidence="1">Belongs to the APC5 family.</text>
</comment>
<proteinExistence type="inferred from homology"/>